<dbReference type="EMBL" id="FTOI01000009">
    <property type="protein sequence ID" value="SIS86076.1"/>
    <property type="molecule type" value="Genomic_DNA"/>
</dbReference>
<evidence type="ECO:0000313" key="2">
    <source>
        <dbReference type="EMBL" id="SIS86076.1"/>
    </source>
</evidence>
<evidence type="ECO:0000256" key="1">
    <source>
        <dbReference type="SAM" id="SignalP"/>
    </source>
</evidence>
<dbReference type="Proteomes" id="UP000185839">
    <property type="component" value="Unassembled WGS sequence"/>
</dbReference>
<evidence type="ECO:0008006" key="4">
    <source>
        <dbReference type="Google" id="ProtNLM"/>
    </source>
</evidence>
<sequence length="183" mass="21655">MKIKLFILIFSFSICKIFATAQTPDKIIIDEKQFDLLNNPLEQFFKIHPELDPIYGGKIKMFNKYRNKPIPIQFSTGNYRGYIATFKIENNFLKLFDIKIQNIESEKREYISVYKELFGDKQISLNYNGILIIPTGDFLDSANFGYSYLFSKYQLMTIKNDNIERSKEVTKDEYLKFKVIQFV</sequence>
<organism evidence="2 3">
    <name type="scientific">Kaistella chaponensis</name>
    <dbReference type="NCBI Taxonomy" id="713588"/>
    <lineage>
        <taxon>Bacteria</taxon>
        <taxon>Pseudomonadati</taxon>
        <taxon>Bacteroidota</taxon>
        <taxon>Flavobacteriia</taxon>
        <taxon>Flavobacteriales</taxon>
        <taxon>Weeksellaceae</taxon>
        <taxon>Chryseobacterium group</taxon>
        <taxon>Kaistella</taxon>
    </lineage>
</organism>
<keyword evidence="1" id="KW-0732">Signal</keyword>
<reference evidence="3" key="1">
    <citation type="submission" date="2017-01" db="EMBL/GenBank/DDBJ databases">
        <authorList>
            <person name="Varghese N."/>
            <person name="Submissions S."/>
        </authorList>
    </citation>
    <scope>NUCLEOTIDE SEQUENCE [LARGE SCALE GENOMIC DNA]</scope>
    <source>
        <strain evidence="3">DSM 23145</strain>
    </source>
</reference>
<evidence type="ECO:0000313" key="3">
    <source>
        <dbReference type="Proteomes" id="UP000185839"/>
    </source>
</evidence>
<accession>A0A1N7MIW9</accession>
<dbReference type="RefSeq" id="WP_076387330.1">
    <property type="nucleotide sequence ID" value="NZ_FTOI01000009.1"/>
</dbReference>
<keyword evidence="3" id="KW-1185">Reference proteome</keyword>
<protein>
    <recommendedName>
        <fullName evidence="4">GLPGLI family protein</fullName>
    </recommendedName>
</protein>
<feature type="chain" id="PRO_5012456035" description="GLPGLI family protein" evidence="1">
    <location>
        <begin position="22"/>
        <end position="183"/>
    </location>
</feature>
<feature type="signal peptide" evidence="1">
    <location>
        <begin position="1"/>
        <end position="21"/>
    </location>
</feature>
<gene>
    <name evidence="2" type="ORF">SAMN05421789_1093</name>
</gene>
<proteinExistence type="predicted"/>
<dbReference type="AlphaFoldDB" id="A0A1N7MIW9"/>
<dbReference type="OrthoDB" id="1438245at2"/>
<name>A0A1N7MIW9_9FLAO</name>